<feature type="domain" description="Carbamoyl-phosphate synthase small subunit N-terminal" evidence="12">
    <location>
        <begin position="1"/>
        <end position="131"/>
    </location>
</feature>
<protein>
    <recommendedName>
        <fullName evidence="11">Carbamoyl phosphate synthase small chain</fullName>
        <ecNumber evidence="11">6.3.5.5</ecNumber>
    </recommendedName>
    <alternativeName>
        <fullName evidence="11">Carbamoyl phosphate synthetase glutamine chain</fullName>
    </alternativeName>
</protein>
<dbReference type="PANTHER" id="PTHR43418:SF7">
    <property type="entry name" value="CARBAMOYL-PHOSPHATE SYNTHASE SMALL CHAIN"/>
    <property type="match status" value="1"/>
</dbReference>
<dbReference type="Gene3D" id="3.40.50.880">
    <property type="match status" value="1"/>
</dbReference>
<feature type="binding site" evidence="11">
    <location>
        <position position="290"/>
    </location>
    <ligand>
        <name>L-glutamine</name>
        <dbReference type="ChEBI" id="CHEBI:58359"/>
    </ligand>
</feature>
<feature type="active site" evidence="11">
    <location>
        <position position="333"/>
    </location>
</feature>
<evidence type="ECO:0000256" key="6">
    <source>
        <dbReference type="ARBA" id="ARBA00022840"/>
    </source>
</evidence>
<dbReference type="GO" id="GO:0044205">
    <property type="term" value="P:'de novo' UMP biosynthetic process"/>
    <property type="evidence" value="ECO:0007669"/>
    <property type="project" value="UniProtKB-UniRule"/>
</dbReference>
<dbReference type="InterPro" id="IPR017926">
    <property type="entry name" value="GATASE"/>
</dbReference>
<proteinExistence type="inferred from homology"/>
<comment type="catalytic activity">
    <reaction evidence="9 11">
        <text>hydrogencarbonate + L-glutamine + 2 ATP + H2O = carbamoyl phosphate + L-glutamate + 2 ADP + phosphate + 2 H(+)</text>
        <dbReference type="Rhea" id="RHEA:18633"/>
        <dbReference type="ChEBI" id="CHEBI:15377"/>
        <dbReference type="ChEBI" id="CHEBI:15378"/>
        <dbReference type="ChEBI" id="CHEBI:17544"/>
        <dbReference type="ChEBI" id="CHEBI:29985"/>
        <dbReference type="ChEBI" id="CHEBI:30616"/>
        <dbReference type="ChEBI" id="CHEBI:43474"/>
        <dbReference type="ChEBI" id="CHEBI:58228"/>
        <dbReference type="ChEBI" id="CHEBI:58359"/>
        <dbReference type="ChEBI" id="CHEBI:456216"/>
        <dbReference type="EC" id="6.3.5.5"/>
    </reaction>
</comment>
<dbReference type="GO" id="GO:0004359">
    <property type="term" value="F:glutaminase activity"/>
    <property type="evidence" value="ECO:0007669"/>
    <property type="project" value="RHEA"/>
</dbReference>
<evidence type="ECO:0000256" key="3">
    <source>
        <dbReference type="ARBA" id="ARBA00007800"/>
    </source>
</evidence>
<feature type="binding site" evidence="11">
    <location>
        <position position="250"/>
    </location>
    <ligand>
        <name>L-glutamine</name>
        <dbReference type="ChEBI" id="CHEBI:58359"/>
    </ligand>
</feature>
<evidence type="ECO:0000256" key="2">
    <source>
        <dbReference type="ARBA" id="ARBA00005077"/>
    </source>
</evidence>
<feature type="binding site" evidence="11">
    <location>
        <position position="288"/>
    </location>
    <ligand>
        <name>L-glutamine</name>
        <dbReference type="ChEBI" id="CHEBI:58359"/>
    </ligand>
</feature>
<feature type="active site" evidence="11">
    <location>
        <position position="331"/>
    </location>
</feature>
<comment type="similarity">
    <text evidence="3 11">Belongs to the CarA family.</text>
</comment>
<dbReference type="FunFam" id="3.50.30.20:FF:000001">
    <property type="entry name" value="Carbamoyl-phosphate synthase small chain"/>
    <property type="match status" value="1"/>
</dbReference>
<dbReference type="RefSeq" id="WP_061144563.1">
    <property type="nucleotide sequence ID" value="NZ_LNNH01000059.1"/>
</dbReference>
<dbReference type="SMART" id="SM01097">
    <property type="entry name" value="CPSase_sm_chain"/>
    <property type="match status" value="1"/>
</dbReference>
<dbReference type="GO" id="GO:0005524">
    <property type="term" value="F:ATP binding"/>
    <property type="evidence" value="ECO:0007669"/>
    <property type="project" value="UniProtKB-UniRule"/>
</dbReference>
<keyword evidence="4 11" id="KW-0436">Ligase</keyword>
<dbReference type="NCBIfam" id="NF009475">
    <property type="entry name" value="PRK12838.1"/>
    <property type="match status" value="1"/>
</dbReference>
<keyword evidence="5 11" id="KW-0547">Nucleotide-binding</keyword>
<dbReference type="SUPFAM" id="SSF52317">
    <property type="entry name" value="Class I glutamine amidotransferase-like"/>
    <property type="match status" value="1"/>
</dbReference>
<dbReference type="UniPathway" id="UPA00070">
    <property type="reaction ID" value="UER00115"/>
</dbReference>
<evidence type="ECO:0000313" key="14">
    <source>
        <dbReference type="Proteomes" id="UP000064189"/>
    </source>
</evidence>
<comment type="pathway">
    <text evidence="1 11">Pyrimidine metabolism; UMP biosynthesis via de novo pathway; (S)-dihydroorotate from bicarbonate: step 1/3.</text>
</comment>
<evidence type="ECO:0000313" key="13">
    <source>
        <dbReference type="EMBL" id="KWW10855.1"/>
    </source>
</evidence>
<keyword evidence="7 11" id="KW-0315">Glutamine amidotransferase</keyword>
<dbReference type="HAMAP" id="MF_01209">
    <property type="entry name" value="CPSase_S_chain"/>
    <property type="match status" value="1"/>
</dbReference>
<feature type="binding site" evidence="11">
    <location>
        <position position="291"/>
    </location>
    <ligand>
        <name>L-glutamine</name>
        <dbReference type="ChEBI" id="CHEBI:58359"/>
    </ligand>
</feature>
<sequence>MKRQLILEDGTIFLGEAFGGDVEKIGEVVFNTGMTGYQEILSDPSYCGQIVTLTYPLIGNYGINRDDFESINPAIAGFVVKETADHPSNWRSQSSLDEYLKMKNIPGISGIDTRKLTRIIRKSGALKGAICNIGKDAEEVISQLKATVIPTNQVKQVSTKAPYSSPGRGPRVVLVDYGMKHGILRELTKRGCDVVVVPYNVTAEQVLQYHPDGVMLSNGPGDPKSVHEALEMIRTIQTKVPLFGICLGHQLFALANGADTEKLKFGHRGSNHPVKELRTGKVSITSQNHGYTVEPLSIEQTELIVTHTALNDDTIEGLRHKKYPAFTVQYHPEASPGPEDANYLFNEFLQMIETATTKGEETCQNAMI</sequence>
<reference evidence="13 14" key="1">
    <citation type="submission" date="2015-11" db="EMBL/GenBank/DDBJ databases">
        <title>Genome Sequence of Bacillus simplex strain VanAntwerpen2.</title>
        <authorList>
            <person name="Couger M.B."/>
        </authorList>
    </citation>
    <scope>NUCLEOTIDE SEQUENCE [LARGE SCALE GENOMIC DNA]</scope>
    <source>
        <strain evidence="13 14">VanAntwerpen02</strain>
    </source>
</reference>
<evidence type="ECO:0000256" key="8">
    <source>
        <dbReference type="ARBA" id="ARBA00022975"/>
    </source>
</evidence>
<dbReference type="Pfam" id="PF00117">
    <property type="entry name" value="GATase"/>
    <property type="match status" value="1"/>
</dbReference>
<feature type="binding site" evidence="11">
    <location>
        <position position="247"/>
    </location>
    <ligand>
        <name>L-glutamine</name>
        <dbReference type="ChEBI" id="CHEBI:58359"/>
    </ligand>
</feature>
<name>A0A109MRM1_9BACI</name>
<evidence type="ECO:0000259" key="12">
    <source>
        <dbReference type="SMART" id="SM01097"/>
    </source>
</evidence>
<dbReference type="NCBIfam" id="TIGR01368">
    <property type="entry name" value="CPSaseIIsmall"/>
    <property type="match status" value="1"/>
</dbReference>
<dbReference type="PRINTS" id="PR00099">
    <property type="entry name" value="CPSGATASE"/>
</dbReference>
<evidence type="ECO:0000256" key="10">
    <source>
        <dbReference type="ARBA" id="ARBA00049285"/>
    </source>
</evidence>
<dbReference type="GO" id="GO:0004088">
    <property type="term" value="F:carbamoyl-phosphate synthase (glutamine-hydrolyzing) activity"/>
    <property type="evidence" value="ECO:0007669"/>
    <property type="project" value="UniProtKB-UniRule"/>
</dbReference>
<comment type="caution">
    <text evidence="13">The sequence shown here is derived from an EMBL/GenBank/DDBJ whole genome shotgun (WGS) entry which is preliminary data.</text>
</comment>
<comment type="subunit">
    <text evidence="11">Composed of two chains; the small (or glutamine) chain promotes the hydrolysis of glutamine to ammonia, which is used by the large (or ammonia) chain to synthesize carbamoyl phosphate. Tetramer of heterodimers (alpha,beta)4.</text>
</comment>
<dbReference type="PANTHER" id="PTHR43418">
    <property type="entry name" value="MULTIFUNCTIONAL TRYPTOPHAN BIOSYNTHESIS PROTEIN-RELATED"/>
    <property type="match status" value="1"/>
</dbReference>
<dbReference type="SUPFAM" id="SSF52021">
    <property type="entry name" value="Carbamoyl phosphate synthetase, small subunit N-terminal domain"/>
    <property type="match status" value="1"/>
</dbReference>
<dbReference type="InterPro" id="IPR050472">
    <property type="entry name" value="Anth_synth/Amidotransfase"/>
</dbReference>
<keyword evidence="11" id="KW-0028">Amino-acid biosynthesis</keyword>
<feature type="binding site" evidence="11">
    <location>
        <position position="219"/>
    </location>
    <ligand>
        <name>L-glutamine</name>
        <dbReference type="ChEBI" id="CHEBI:58359"/>
    </ligand>
</feature>
<accession>A0A109MRM1</accession>
<dbReference type="InterPro" id="IPR035686">
    <property type="entry name" value="CPSase_GATase1"/>
</dbReference>
<dbReference type="InterPro" id="IPR006274">
    <property type="entry name" value="CarbamoylP_synth_ssu"/>
</dbReference>
<dbReference type="CDD" id="cd01744">
    <property type="entry name" value="GATase1_CPSase"/>
    <property type="match status" value="1"/>
</dbReference>
<keyword evidence="6 11" id="KW-0067">ATP-binding</keyword>
<comment type="pathway">
    <text evidence="2 11">Amino-acid biosynthesis; L-arginine biosynthesis; carbamoyl phosphate from bicarbonate: step 1/1.</text>
</comment>
<gene>
    <name evidence="11" type="primary">carA</name>
    <name evidence="13" type="ORF">AS888_10575</name>
</gene>
<dbReference type="PROSITE" id="PS51273">
    <property type="entry name" value="GATASE_TYPE_1"/>
    <property type="match status" value="1"/>
</dbReference>
<dbReference type="PRINTS" id="PR00096">
    <property type="entry name" value="GATASE"/>
</dbReference>
<dbReference type="Proteomes" id="UP000064189">
    <property type="component" value="Unassembled WGS sequence"/>
</dbReference>
<evidence type="ECO:0000256" key="11">
    <source>
        <dbReference type="HAMAP-Rule" id="MF_01209"/>
    </source>
</evidence>
<dbReference type="GO" id="GO:0006526">
    <property type="term" value="P:L-arginine biosynthetic process"/>
    <property type="evidence" value="ECO:0007669"/>
    <property type="project" value="UniProtKB-UniRule"/>
</dbReference>
<evidence type="ECO:0000256" key="1">
    <source>
        <dbReference type="ARBA" id="ARBA00004812"/>
    </source>
</evidence>
<feature type="binding site" evidence="11">
    <location>
        <position position="221"/>
    </location>
    <ligand>
        <name>L-glutamine</name>
        <dbReference type="ChEBI" id="CHEBI:58359"/>
    </ligand>
</feature>
<dbReference type="InterPro" id="IPR002474">
    <property type="entry name" value="CarbamoylP_synth_ssu_N"/>
</dbReference>
<comment type="function">
    <text evidence="11">Small subunit of the glutamine-dependent carbamoyl phosphate synthetase (CPSase). CPSase catalyzes the formation of carbamoyl phosphate from the ammonia moiety of glutamine, carbonate, and phosphate donated by ATP, constituting the first step of 2 biosynthetic pathways, one leading to arginine and/or urea and the other to pyrimidine nucleotides. The small subunit (glutamine amidotransferase) binds and cleaves glutamine to supply the large subunit with the substrate ammonia.</text>
</comment>
<dbReference type="UniPathway" id="UPA00068">
    <property type="reaction ID" value="UER00171"/>
</dbReference>
<evidence type="ECO:0000256" key="9">
    <source>
        <dbReference type="ARBA" id="ARBA00048816"/>
    </source>
</evidence>
<dbReference type="GO" id="GO:0006541">
    <property type="term" value="P:glutamine metabolic process"/>
    <property type="evidence" value="ECO:0007669"/>
    <property type="project" value="InterPro"/>
</dbReference>
<evidence type="ECO:0000256" key="4">
    <source>
        <dbReference type="ARBA" id="ARBA00022598"/>
    </source>
</evidence>
<dbReference type="InterPro" id="IPR036480">
    <property type="entry name" value="CarbP_synth_ssu_N_sf"/>
</dbReference>
<dbReference type="EC" id="6.3.5.5" evidence="11"/>
<dbReference type="GO" id="GO:0006207">
    <property type="term" value="P:'de novo' pyrimidine nucleobase biosynthetic process"/>
    <property type="evidence" value="ECO:0007669"/>
    <property type="project" value="InterPro"/>
</dbReference>
<dbReference type="FunFam" id="3.40.50.880:FF:000029">
    <property type="entry name" value="Carbamoyl-phosphate synthase small chain"/>
    <property type="match status" value="1"/>
</dbReference>
<dbReference type="PRINTS" id="PR00097">
    <property type="entry name" value="ANTSNTHASEII"/>
</dbReference>
<dbReference type="InterPro" id="IPR029062">
    <property type="entry name" value="Class_I_gatase-like"/>
</dbReference>
<feature type="active site" description="Nucleophile" evidence="11">
    <location>
        <position position="246"/>
    </location>
</feature>
<keyword evidence="11" id="KW-0055">Arginine biosynthesis</keyword>
<evidence type="ECO:0000256" key="7">
    <source>
        <dbReference type="ARBA" id="ARBA00022962"/>
    </source>
</evidence>
<keyword evidence="14" id="KW-1185">Reference proteome</keyword>
<dbReference type="EMBL" id="LNNH01000059">
    <property type="protein sequence ID" value="KWW10855.1"/>
    <property type="molecule type" value="Genomic_DNA"/>
</dbReference>
<organism evidence="13 14">
    <name type="scientific">Peribacillus simplex</name>
    <dbReference type="NCBI Taxonomy" id="1478"/>
    <lineage>
        <taxon>Bacteria</taxon>
        <taxon>Bacillati</taxon>
        <taxon>Bacillota</taxon>
        <taxon>Bacilli</taxon>
        <taxon>Bacillales</taxon>
        <taxon>Bacillaceae</taxon>
        <taxon>Peribacillus</taxon>
    </lineage>
</organism>
<comment type="catalytic activity">
    <reaction evidence="10 11">
        <text>L-glutamine + H2O = L-glutamate + NH4(+)</text>
        <dbReference type="Rhea" id="RHEA:15889"/>
        <dbReference type="ChEBI" id="CHEBI:15377"/>
        <dbReference type="ChEBI" id="CHEBI:28938"/>
        <dbReference type="ChEBI" id="CHEBI:29985"/>
        <dbReference type="ChEBI" id="CHEBI:58359"/>
    </reaction>
</comment>
<dbReference type="Gene3D" id="3.50.30.20">
    <property type="entry name" value="Carbamoyl-phosphate synthase small subunit, N-terminal domain"/>
    <property type="match status" value="1"/>
</dbReference>
<evidence type="ECO:0000256" key="5">
    <source>
        <dbReference type="ARBA" id="ARBA00022741"/>
    </source>
</evidence>
<feature type="binding site" evidence="11">
    <location>
        <position position="45"/>
    </location>
    <ligand>
        <name>L-glutamine</name>
        <dbReference type="ChEBI" id="CHEBI:58359"/>
    </ligand>
</feature>
<dbReference type="Pfam" id="PF00988">
    <property type="entry name" value="CPSase_sm_chain"/>
    <property type="match status" value="1"/>
</dbReference>
<feature type="region of interest" description="CPSase" evidence="11">
    <location>
        <begin position="1"/>
        <end position="170"/>
    </location>
</feature>
<dbReference type="AlphaFoldDB" id="A0A109MRM1"/>
<keyword evidence="8 11" id="KW-0665">Pyrimidine biosynthesis</keyword>